<reference evidence="2" key="1">
    <citation type="journal article" date="2016" name="Nat. Biotechnol.">
        <title>Sequencing wild and cultivated cassava and related species reveals extensive interspecific hybridization and genetic diversity.</title>
        <authorList>
            <person name="Bredeson J.V."/>
            <person name="Lyons J.B."/>
            <person name="Prochnik S.E."/>
            <person name="Wu G.A."/>
            <person name="Ha C.M."/>
            <person name="Edsinger-Gonzales E."/>
            <person name="Grimwood J."/>
            <person name="Schmutz J."/>
            <person name="Rabbi I.Y."/>
            <person name="Egesi C."/>
            <person name="Nauluvula P."/>
            <person name="Lebot V."/>
            <person name="Ndunguru J."/>
            <person name="Mkamilo G."/>
            <person name="Bart R.S."/>
            <person name="Setter T.L."/>
            <person name="Gleadow R.M."/>
            <person name="Kulakow P."/>
            <person name="Ferguson M.E."/>
            <person name="Rounsley S."/>
            <person name="Rokhsar D.S."/>
        </authorList>
    </citation>
    <scope>NUCLEOTIDE SEQUENCE [LARGE SCALE GENOMIC DNA]</scope>
    <source>
        <strain evidence="2">cv. AM560-2</strain>
    </source>
</reference>
<protein>
    <submittedName>
        <fullName evidence="1">Uncharacterized protein</fullName>
    </submittedName>
</protein>
<accession>A0ACB7GY53</accession>
<name>A0ACB7GY53_MANES</name>
<gene>
    <name evidence="1" type="ORF">MANES_11G152182v8</name>
</gene>
<sequence>MFIFFSFCSWKFIRFRVLLLFLLYRNFILCWSLNDEGLALLKFRERIVSDPYDALKNWKDEDGVVNPCYWFGVECSDGKVVELNLKDLYLGGTLAPDLRNLVRIKSIILHNNSFTGIIPEGIGELKELEVLDFGNNNFSGPLPPVLDSSLSLTILLLDNNRLLSNLSPEIHRLETHSEFQVDENQLASAAKGPSYNERSALRNAVQTENAINKRQLQVANAPRVNESPYLRSRFSVPEAPSESGKAPPRSVAPPFSLLPSPPVNNSIQSPPPEPNPAPSSPPAVVSLPTPLEPNPPSASPNGSASNPLLVPTPPSSNNPRKPSSSKKHVSVIAGAIGGALLAMSIVIFYVYKINKATVKPWATGLSGQLQKAFVTGNSSSQVEKSELEAGCEDFSSVIGSSPIGTLYKGTLSSGIEIAVASVAVTSSKDWPKHLEVQFRKKIETLSKVNHKNFINLFGYCEEEDILLHFSSLQFLLVNVNKLAWFHCFMAF</sequence>
<comment type="caution">
    <text evidence="1">The sequence shown here is derived from an EMBL/GenBank/DDBJ whole genome shotgun (WGS) entry which is preliminary data.</text>
</comment>
<keyword evidence="2" id="KW-1185">Reference proteome</keyword>
<evidence type="ECO:0000313" key="1">
    <source>
        <dbReference type="EMBL" id="KAG8644669.1"/>
    </source>
</evidence>
<dbReference type="EMBL" id="CM004397">
    <property type="protein sequence ID" value="KAG8644669.1"/>
    <property type="molecule type" value="Genomic_DNA"/>
</dbReference>
<proteinExistence type="predicted"/>
<dbReference type="Proteomes" id="UP000091857">
    <property type="component" value="Chromosome 11"/>
</dbReference>
<evidence type="ECO:0000313" key="2">
    <source>
        <dbReference type="Proteomes" id="UP000091857"/>
    </source>
</evidence>
<organism evidence="1 2">
    <name type="scientific">Manihot esculenta</name>
    <name type="common">Cassava</name>
    <name type="synonym">Jatropha manihot</name>
    <dbReference type="NCBI Taxonomy" id="3983"/>
    <lineage>
        <taxon>Eukaryota</taxon>
        <taxon>Viridiplantae</taxon>
        <taxon>Streptophyta</taxon>
        <taxon>Embryophyta</taxon>
        <taxon>Tracheophyta</taxon>
        <taxon>Spermatophyta</taxon>
        <taxon>Magnoliopsida</taxon>
        <taxon>eudicotyledons</taxon>
        <taxon>Gunneridae</taxon>
        <taxon>Pentapetalae</taxon>
        <taxon>rosids</taxon>
        <taxon>fabids</taxon>
        <taxon>Malpighiales</taxon>
        <taxon>Euphorbiaceae</taxon>
        <taxon>Crotonoideae</taxon>
        <taxon>Manihoteae</taxon>
        <taxon>Manihot</taxon>
    </lineage>
</organism>